<reference evidence="2 3" key="2">
    <citation type="journal article" date="2011" name="PLoS Genet.">
        <title>Caenorhabditis briggsae recombinant inbred line genotypes reveal inter-strain incompatibility and the evolution of recombination.</title>
        <authorList>
            <person name="Ross J.A."/>
            <person name="Koboldt D.C."/>
            <person name="Staisch J.E."/>
            <person name="Chamberlin H.M."/>
            <person name="Gupta B.P."/>
            <person name="Miller R.D."/>
            <person name="Baird S.E."/>
            <person name="Haag E.S."/>
        </authorList>
    </citation>
    <scope>NUCLEOTIDE SEQUENCE [LARGE SCALE GENOMIC DNA]</scope>
    <source>
        <strain evidence="2 3">AF16</strain>
    </source>
</reference>
<proteinExistence type="predicted"/>
<dbReference type="InParanoid" id="B6ILM3"/>
<reference evidence="2 3" key="1">
    <citation type="journal article" date="2003" name="PLoS Biol.">
        <title>The genome sequence of Caenorhabditis briggsae: a platform for comparative genomics.</title>
        <authorList>
            <person name="Stein L.D."/>
            <person name="Bao Z."/>
            <person name="Blasiar D."/>
            <person name="Blumenthal T."/>
            <person name="Brent M.R."/>
            <person name="Chen N."/>
            <person name="Chinwalla A."/>
            <person name="Clarke L."/>
            <person name="Clee C."/>
            <person name="Coghlan A."/>
            <person name="Coulson A."/>
            <person name="D'Eustachio P."/>
            <person name="Fitch D.H."/>
            <person name="Fulton L.A."/>
            <person name="Fulton R.E."/>
            <person name="Griffiths-Jones S."/>
            <person name="Harris T.W."/>
            <person name="Hillier L.W."/>
            <person name="Kamath R."/>
            <person name="Kuwabara P.E."/>
            <person name="Mardis E.R."/>
            <person name="Marra M.A."/>
            <person name="Miner T.L."/>
            <person name="Minx P."/>
            <person name="Mullikin J.C."/>
            <person name="Plumb R.W."/>
            <person name="Rogers J."/>
            <person name="Schein J.E."/>
            <person name="Sohrmann M."/>
            <person name="Spieth J."/>
            <person name="Stajich J.E."/>
            <person name="Wei C."/>
            <person name="Willey D."/>
            <person name="Wilson R.K."/>
            <person name="Durbin R."/>
            <person name="Waterston R.H."/>
        </authorList>
    </citation>
    <scope>NUCLEOTIDE SEQUENCE [LARGE SCALE GENOMIC DNA]</scope>
    <source>
        <strain evidence="2 3">AF16</strain>
    </source>
</reference>
<evidence type="ECO:0000313" key="3">
    <source>
        <dbReference type="Proteomes" id="UP000008549"/>
    </source>
</evidence>
<dbReference type="HOGENOM" id="CLU_3144232_0_0_1"/>
<dbReference type="Proteomes" id="UP000008549">
    <property type="component" value="Unassembled WGS sequence"/>
</dbReference>
<sequence length="49" mass="5392">MPLEELNLIEGAAPLPTEPRGQRESGRPDCIHKGEDDSCTQSDIKRCTP</sequence>
<feature type="compositionally biased region" description="Basic and acidic residues" evidence="1">
    <location>
        <begin position="20"/>
        <end position="36"/>
    </location>
</feature>
<dbReference type="GeneID" id="68917160"/>
<dbReference type="CTD" id="68917160"/>
<organism evidence="2 3">
    <name type="scientific">Caenorhabditis briggsae</name>
    <dbReference type="NCBI Taxonomy" id="6238"/>
    <lineage>
        <taxon>Eukaryota</taxon>
        <taxon>Metazoa</taxon>
        <taxon>Ecdysozoa</taxon>
        <taxon>Nematoda</taxon>
        <taxon>Chromadorea</taxon>
        <taxon>Rhabditida</taxon>
        <taxon>Rhabditina</taxon>
        <taxon>Rhabditomorpha</taxon>
        <taxon>Rhabditoidea</taxon>
        <taxon>Rhabditidae</taxon>
        <taxon>Peloderinae</taxon>
        <taxon>Caenorhabditis</taxon>
    </lineage>
</organism>
<dbReference type="EMBL" id="HE600928">
    <property type="protein sequence ID" value="CAS00803.1"/>
    <property type="molecule type" value="Genomic_DNA"/>
</dbReference>
<name>B6ILM3_CAEBR</name>
<evidence type="ECO:0000256" key="1">
    <source>
        <dbReference type="SAM" id="MobiDB-lite"/>
    </source>
</evidence>
<dbReference type="KEGG" id="cbr:CBG_25678"/>
<dbReference type="AlphaFoldDB" id="B6ILM3"/>
<protein>
    <submittedName>
        <fullName evidence="2">Protein CBG25678</fullName>
    </submittedName>
</protein>
<gene>
    <name evidence="2" type="ORF">CBG25678</name>
    <name evidence="2" type="ORF">CBG_25678</name>
</gene>
<dbReference type="RefSeq" id="XP_045100361.1">
    <property type="nucleotide sequence ID" value="XM_045242725.1"/>
</dbReference>
<feature type="region of interest" description="Disordered" evidence="1">
    <location>
        <begin position="1"/>
        <end position="49"/>
    </location>
</feature>
<keyword evidence="3" id="KW-1185">Reference proteome</keyword>
<accession>B6ILM3</accession>
<evidence type="ECO:0000313" key="2">
    <source>
        <dbReference type="EMBL" id="CAS00803.1"/>
    </source>
</evidence>